<dbReference type="OrthoDB" id="6476622at2"/>
<accession>A0A1X1BS84</accession>
<proteinExistence type="predicted"/>
<sequence length="131" mass="15282">MRPWRSWWDNGEACTPQAVIALIEYHNQPTALGWFRRTDRHNFHLQQLPLNEVEFALLMSDFFLTFDVCSQHYDETRYFPASDSLLTTLARRVGMASRQACRPLTVAMLCEAASLGRWPEEDYWITVPTKA</sequence>
<evidence type="ECO:0000313" key="1">
    <source>
        <dbReference type="EMBL" id="ORM51052.1"/>
    </source>
</evidence>
<dbReference type="EMBL" id="MLFN01000063">
    <property type="protein sequence ID" value="ORM51052.1"/>
    <property type="molecule type" value="Genomic_DNA"/>
</dbReference>
<organism evidence="1 2">
    <name type="scientific">Pantoea conspicua</name>
    <dbReference type="NCBI Taxonomy" id="472705"/>
    <lineage>
        <taxon>Bacteria</taxon>
        <taxon>Pseudomonadati</taxon>
        <taxon>Pseudomonadota</taxon>
        <taxon>Gammaproteobacteria</taxon>
        <taxon>Enterobacterales</taxon>
        <taxon>Erwiniaceae</taxon>
        <taxon>Pantoea</taxon>
    </lineage>
</organism>
<name>A0A1X1BS84_9GAMM</name>
<reference evidence="1 2" key="1">
    <citation type="journal article" date="2017" name="Antonie Van Leeuwenhoek">
        <title>Phylogenomic resolution of the bacterial genus Pantoea and its relationship with Erwinia and Tatumella.</title>
        <authorList>
            <person name="Palmer M."/>
            <person name="Steenkamp E.T."/>
            <person name="Coetzee M.P."/>
            <person name="Chan W.Y."/>
            <person name="van Zyl E."/>
            <person name="De Maayer P."/>
            <person name="Coutinho T.A."/>
            <person name="Blom J."/>
            <person name="Smits T.H."/>
            <person name="Duffy B."/>
            <person name="Venter S.N."/>
        </authorList>
    </citation>
    <scope>NUCLEOTIDE SEQUENCE [LARGE SCALE GENOMIC DNA]</scope>
    <source>
        <strain evidence="1 2">LMG 24534</strain>
    </source>
</reference>
<dbReference type="AlphaFoldDB" id="A0A1X1BS84"/>
<evidence type="ECO:0000313" key="2">
    <source>
        <dbReference type="Proteomes" id="UP000193933"/>
    </source>
</evidence>
<dbReference type="InterPro" id="IPR010862">
    <property type="entry name" value="DUF1493"/>
</dbReference>
<protein>
    <submittedName>
        <fullName evidence="1">Uncharacterized protein</fullName>
    </submittedName>
</protein>
<dbReference type="Proteomes" id="UP000193933">
    <property type="component" value="Unassembled WGS sequence"/>
</dbReference>
<comment type="caution">
    <text evidence="1">The sequence shown here is derived from an EMBL/GenBank/DDBJ whole genome shotgun (WGS) entry which is preliminary data.</text>
</comment>
<gene>
    <name evidence="1" type="ORF">HA41_16955</name>
</gene>
<keyword evidence="2" id="KW-1185">Reference proteome</keyword>
<dbReference type="Pfam" id="PF07377">
    <property type="entry name" value="DUF1493"/>
    <property type="match status" value="1"/>
</dbReference>